<evidence type="ECO:0000256" key="1">
    <source>
        <dbReference type="ARBA" id="ARBA00012513"/>
    </source>
</evidence>
<dbReference type="CDD" id="cd14014">
    <property type="entry name" value="STKc_PknB_like"/>
    <property type="match status" value="1"/>
</dbReference>
<feature type="domain" description="PASTA" evidence="11">
    <location>
        <begin position="420"/>
        <end position="486"/>
    </location>
</feature>
<dbReference type="CDD" id="cd06577">
    <property type="entry name" value="PASTA_pknB"/>
    <property type="match status" value="3"/>
</dbReference>
<dbReference type="FunFam" id="1.10.510.10:FF:000021">
    <property type="entry name" value="Serine/threonine protein kinase"/>
    <property type="match status" value="1"/>
</dbReference>
<dbReference type="SMART" id="SM00740">
    <property type="entry name" value="PASTA"/>
    <property type="match status" value="3"/>
</dbReference>
<dbReference type="Gene3D" id="3.30.200.20">
    <property type="entry name" value="Phosphorylase Kinase, domain 1"/>
    <property type="match status" value="1"/>
</dbReference>
<dbReference type="InterPro" id="IPR008271">
    <property type="entry name" value="Ser/Thr_kinase_AS"/>
</dbReference>
<keyword evidence="6" id="KW-0067">ATP-binding</keyword>
<keyword evidence="4" id="KW-0547">Nucleotide-binding</keyword>
<evidence type="ECO:0000259" key="11">
    <source>
        <dbReference type="PROSITE" id="PS51178"/>
    </source>
</evidence>
<dbReference type="SMART" id="SM00220">
    <property type="entry name" value="S_TKc"/>
    <property type="match status" value="1"/>
</dbReference>
<dbReference type="PROSITE" id="PS00108">
    <property type="entry name" value="PROTEIN_KINASE_ST"/>
    <property type="match status" value="1"/>
</dbReference>
<comment type="catalytic activity">
    <reaction evidence="7">
        <text>L-threonyl-[protein] + ATP = O-phospho-L-threonyl-[protein] + ADP + H(+)</text>
        <dbReference type="Rhea" id="RHEA:46608"/>
        <dbReference type="Rhea" id="RHEA-COMP:11060"/>
        <dbReference type="Rhea" id="RHEA-COMP:11605"/>
        <dbReference type="ChEBI" id="CHEBI:15378"/>
        <dbReference type="ChEBI" id="CHEBI:30013"/>
        <dbReference type="ChEBI" id="CHEBI:30616"/>
        <dbReference type="ChEBI" id="CHEBI:61977"/>
        <dbReference type="ChEBI" id="CHEBI:456216"/>
        <dbReference type="EC" id="2.7.11.1"/>
    </reaction>
</comment>
<evidence type="ECO:0000313" key="12">
    <source>
        <dbReference type="EMBL" id="KAB2954468.1"/>
    </source>
</evidence>
<dbReference type="Pfam" id="PF00069">
    <property type="entry name" value="Pkinase"/>
    <property type="match status" value="1"/>
</dbReference>
<dbReference type="EMBL" id="WBXO01000001">
    <property type="protein sequence ID" value="KAB2954468.1"/>
    <property type="molecule type" value="Genomic_DNA"/>
</dbReference>
<keyword evidence="2" id="KW-0723">Serine/threonine-protein kinase</keyword>
<evidence type="ECO:0000256" key="9">
    <source>
        <dbReference type="SAM" id="MobiDB-lite"/>
    </source>
</evidence>
<dbReference type="NCBIfam" id="NF033483">
    <property type="entry name" value="PknB_PASTA_kin"/>
    <property type="match status" value="1"/>
</dbReference>
<evidence type="ECO:0000313" key="13">
    <source>
        <dbReference type="Proteomes" id="UP000468766"/>
    </source>
</evidence>
<feature type="domain" description="PASTA" evidence="11">
    <location>
        <begin position="353"/>
        <end position="419"/>
    </location>
</feature>
<dbReference type="Gene3D" id="3.30.10.20">
    <property type="match status" value="3"/>
</dbReference>
<keyword evidence="3" id="KW-0808">Transferase</keyword>
<dbReference type="Pfam" id="PF03793">
    <property type="entry name" value="PASTA"/>
    <property type="match status" value="3"/>
</dbReference>
<keyword evidence="5 12" id="KW-0418">Kinase</keyword>
<dbReference type="GO" id="GO:0004674">
    <property type="term" value="F:protein serine/threonine kinase activity"/>
    <property type="evidence" value="ECO:0007669"/>
    <property type="project" value="UniProtKB-KW"/>
</dbReference>
<dbReference type="PROSITE" id="PS50011">
    <property type="entry name" value="PROTEIN_KINASE_DOM"/>
    <property type="match status" value="1"/>
</dbReference>
<dbReference type="OrthoDB" id="9788659at2"/>
<evidence type="ECO:0000256" key="6">
    <source>
        <dbReference type="ARBA" id="ARBA00022840"/>
    </source>
</evidence>
<gene>
    <name evidence="12" type="primary">pknB</name>
    <name evidence="12" type="ORF">F9B85_01945</name>
</gene>
<reference evidence="12 13" key="1">
    <citation type="submission" date="2019-10" db="EMBL/GenBank/DDBJ databases">
        <title>Whole-genome sequence of the extremophile Heliorestis acidaminivorans DSM 24790.</title>
        <authorList>
            <person name="Kyndt J.A."/>
            <person name="Meyer T.E."/>
        </authorList>
    </citation>
    <scope>NUCLEOTIDE SEQUENCE [LARGE SCALE GENOMIC DNA]</scope>
    <source>
        <strain evidence="12 13">DSM 24790</strain>
    </source>
</reference>
<comment type="caution">
    <text evidence="12">The sequence shown here is derived from an EMBL/GenBank/DDBJ whole genome shotgun (WGS) entry which is preliminary data.</text>
</comment>
<dbReference type="AlphaFoldDB" id="A0A6I0FAF6"/>
<dbReference type="SUPFAM" id="SSF56112">
    <property type="entry name" value="Protein kinase-like (PK-like)"/>
    <property type="match status" value="1"/>
</dbReference>
<sequence>MDAMKGRIFGNRYEIVEYLGGGGMAQVYKSWDRVLERAVTIKFLREGLTNDEEFVRRFRREAQAIASLSHPNIVNVYDVGREGETDYIVMEYIDGPTLKEVIRRNGSLEPVEAVNLARQICDALEHAHEKGIIHRDIKPHNILLTASGRVKVTDFGIARSTTQNTMTMDRTIVGSVHYLSPEQARGLPVDEKSDIYSLGVVLYELLSGHVPFQGETPIAVALQQVQQNPPPISKSTPEIPRTLEEVVMRTLEKNPERRYGNAKALKDDLDHVFSGTIVGRLPLEDDSPTVRLEQPLPWQEHGKLETREPSYSNNKNEKEEPTARINWKIVLSSLLLLALIAFASTFAWQRYMNVPEVMLPRVVDMHYMEAIEAIENVGLQVQVERVNHNQIAREVVISQDPEGNRMVKATREVRLTVSLGPKLDRVPYVTGMTQREALIKLQEAEFSYDVVEEYDNRRPAGTVISQKPAANTEQPIGTIIELLVSRGPENQPIMPALTGLSIEEAKTVLAPLEVRIEQREEASDSFGQGLIIGQNPASNSNVEKGSTVTITISTGAEEKKAEIEKKKTTVTIMIPEERTESKVRIILQQGAETIEAYSGTHAGGDAVTRQVEYQGRAIIQGFLDGEKVFERQVE</sequence>
<dbReference type="PANTHER" id="PTHR43289">
    <property type="entry name" value="MITOGEN-ACTIVATED PROTEIN KINASE KINASE KINASE 20-RELATED"/>
    <property type="match status" value="1"/>
</dbReference>
<dbReference type="PANTHER" id="PTHR43289:SF34">
    <property type="entry name" value="SERINE_THREONINE-PROTEIN KINASE YBDM-RELATED"/>
    <property type="match status" value="1"/>
</dbReference>
<dbReference type="EC" id="2.7.11.1" evidence="1"/>
<dbReference type="SUPFAM" id="SSF54184">
    <property type="entry name" value="Penicillin-binding protein 2x (pbp-2x), c-terminal domain"/>
    <property type="match status" value="1"/>
</dbReference>
<protein>
    <recommendedName>
        <fullName evidence="1">non-specific serine/threonine protein kinase</fullName>
        <ecNumber evidence="1">2.7.11.1</ecNumber>
    </recommendedName>
</protein>
<dbReference type="InterPro" id="IPR000719">
    <property type="entry name" value="Prot_kinase_dom"/>
</dbReference>
<dbReference type="InterPro" id="IPR011009">
    <property type="entry name" value="Kinase-like_dom_sf"/>
</dbReference>
<dbReference type="GO" id="GO:0005524">
    <property type="term" value="F:ATP binding"/>
    <property type="evidence" value="ECO:0007669"/>
    <property type="project" value="UniProtKB-KW"/>
</dbReference>
<evidence type="ECO:0000256" key="5">
    <source>
        <dbReference type="ARBA" id="ARBA00022777"/>
    </source>
</evidence>
<evidence type="ECO:0000256" key="2">
    <source>
        <dbReference type="ARBA" id="ARBA00022527"/>
    </source>
</evidence>
<evidence type="ECO:0000256" key="3">
    <source>
        <dbReference type="ARBA" id="ARBA00022679"/>
    </source>
</evidence>
<feature type="domain" description="Protein kinase" evidence="10">
    <location>
        <begin position="13"/>
        <end position="274"/>
    </location>
</feature>
<evidence type="ECO:0000256" key="4">
    <source>
        <dbReference type="ARBA" id="ARBA00022741"/>
    </source>
</evidence>
<comment type="catalytic activity">
    <reaction evidence="8">
        <text>L-seryl-[protein] + ATP = O-phospho-L-seryl-[protein] + ADP + H(+)</text>
        <dbReference type="Rhea" id="RHEA:17989"/>
        <dbReference type="Rhea" id="RHEA-COMP:9863"/>
        <dbReference type="Rhea" id="RHEA-COMP:11604"/>
        <dbReference type="ChEBI" id="CHEBI:15378"/>
        <dbReference type="ChEBI" id="CHEBI:29999"/>
        <dbReference type="ChEBI" id="CHEBI:30616"/>
        <dbReference type="ChEBI" id="CHEBI:83421"/>
        <dbReference type="ChEBI" id="CHEBI:456216"/>
        <dbReference type="EC" id="2.7.11.1"/>
    </reaction>
</comment>
<evidence type="ECO:0000256" key="8">
    <source>
        <dbReference type="ARBA" id="ARBA00048679"/>
    </source>
</evidence>
<accession>A0A6I0FAF6</accession>
<dbReference type="PROSITE" id="PS51178">
    <property type="entry name" value="PASTA"/>
    <property type="match status" value="3"/>
</dbReference>
<organism evidence="12 13">
    <name type="scientific">Heliorestis acidaminivorans</name>
    <dbReference type="NCBI Taxonomy" id="553427"/>
    <lineage>
        <taxon>Bacteria</taxon>
        <taxon>Bacillati</taxon>
        <taxon>Bacillota</taxon>
        <taxon>Clostridia</taxon>
        <taxon>Eubacteriales</taxon>
        <taxon>Heliobacteriaceae</taxon>
        <taxon>Heliorestis</taxon>
    </lineage>
</organism>
<name>A0A6I0FAF6_9FIRM</name>
<feature type="domain" description="PASTA" evidence="11">
    <location>
        <begin position="487"/>
        <end position="554"/>
    </location>
</feature>
<dbReference type="FunFam" id="3.30.200.20:FF:000035">
    <property type="entry name" value="Serine/threonine protein kinase Stk1"/>
    <property type="match status" value="1"/>
</dbReference>
<feature type="region of interest" description="Disordered" evidence="9">
    <location>
        <begin position="288"/>
        <end position="319"/>
    </location>
</feature>
<proteinExistence type="predicted"/>
<keyword evidence="13" id="KW-1185">Reference proteome</keyword>
<evidence type="ECO:0000259" key="10">
    <source>
        <dbReference type="PROSITE" id="PS50011"/>
    </source>
</evidence>
<evidence type="ECO:0000256" key="7">
    <source>
        <dbReference type="ARBA" id="ARBA00047899"/>
    </source>
</evidence>
<dbReference type="Gene3D" id="1.10.510.10">
    <property type="entry name" value="Transferase(Phosphotransferase) domain 1"/>
    <property type="match status" value="1"/>
</dbReference>
<dbReference type="InterPro" id="IPR005543">
    <property type="entry name" value="PASTA_dom"/>
</dbReference>
<dbReference type="Proteomes" id="UP000468766">
    <property type="component" value="Unassembled WGS sequence"/>
</dbReference>